<feature type="region of interest" description="Disordered" evidence="1">
    <location>
        <begin position="120"/>
        <end position="148"/>
    </location>
</feature>
<accession>A0A8H4ZDA9</accession>
<protein>
    <submittedName>
        <fullName evidence="2">Uncharacterized protein</fullName>
    </submittedName>
</protein>
<sequence>MMDFRLDDDISRSEEQLPSLTTESPFATLFDLATLIYAESRFQIRHCRVDARQQQGQGNGLASHLSSLLLAFSLLSQPRQATEDNRRYLHIPIPTESTSTISCVLRTVTLPRSIYHPPSTSFHQSDFPPAPRNHSPIVMIGNSKHREA</sequence>
<dbReference type="AlphaFoldDB" id="A0A8H4ZDA9"/>
<gene>
    <name evidence="2" type="ORF">FANTH_7778</name>
</gene>
<keyword evidence="3" id="KW-1185">Reference proteome</keyword>
<organism evidence="2 3">
    <name type="scientific">Fusarium anthophilum</name>
    <dbReference type="NCBI Taxonomy" id="48485"/>
    <lineage>
        <taxon>Eukaryota</taxon>
        <taxon>Fungi</taxon>
        <taxon>Dikarya</taxon>
        <taxon>Ascomycota</taxon>
        <taxon>Pezizomycotina</taxon>
        <taxon>Sordariomycetes</taxon>
        <taxon>Hypocreomycetidae</taxon>
        <taxon>Hypocreales</taxon>
        <taxon>Nectriaceae</taxon>
        <taxon>Fusarium</taxon>
        <taxon>Fusarium fujikuroi species complex</taxon>
    </lineage>
</organism>
<evidence type="ECO:0000256" key="1">
    <source>
        <dbReference type="SAM" id="MobiDB-lite"/>
    </source>
</evidence>
<evidence type="ECO:0000313" key="2">
    <source>
        <dbReference type="EMBL" id="KAF5244268.1"/>
    </source>
</evidence>
<name>A0A8H4ZDA9_9HYPO</name>
<evidence type="ECO:0000313" key="3">
    <source>
        <dbReference type="Proteomes" id="UP000573603"/>
    </source>
</evidence>
<proteinExistence type="predicted"/>
<dbReference type="Proteomes" id="UP000573603">
    <property type="component" value="Unassembled WGS sequence"/>
</dbReference>
<dbReference type="EMBL" id="JABEVY010000178">
    <property type="protein sequence ID" value="KAF5244268.1"/>
    <property type="molecule type" value="Genomic_DNA"/>
</dbReference>
<reference evidence="2 3" key="1">
    <citation type="journal article" date="2020" name="BMC Genomics">
        <title>Correction to: Identification and distribution of gene clusters required for synthesis of sphingolipid metabolism inhibitors in diverse species of the filamentous fungus Fusarium.</title>
        <authorList>
            <person name="Kim H.S."/>
            <person name="Lohmar J.M."/>
            <person name="Busman M."/>
            <person name="Brown D.W."/>
            <person name="Naumann T.A."/>
            <person name="Divon H.H."/>
            <person name="Lysoe E."/>
            <person name="Uhlig S."/>
            <person name="Proctor R.H."/>
        </authorList>
    </citation>
    <scope>NUCLEOTIDE SEQUENCE [LARGE SCALE GENOMIC DNA]</scope>
    <source>
        <strain evidence="2 3">NRRL 25214</strain>
    </source>
</reference>
<comment type="caution">
    <text evidence="2">The sequence shown here is derived from an EMBL/GenBank/DDBJ whole genome shotgun (WGS) entry which is preliminary data.</text>
</comment>